<dbReference type="Pfam" id="PF13648">
    <property type="entry name" value="Lipocalin_4"/>
    <property type="match status" value="1"/>
</dbReference>
<dbReference type="RefSeq" id="WP_014796348.1">
    <property type="nucleotide sequence ID" value="NC_018018.1"/>
</dbReference>
<name>I4AG03_BERLS</name>
<evidence type="ECO:0000313" key="3">
    <source>
        <dbReference type="Proteomes" id="UP000006054"/>
    </source>
</evidence>
<keyword evidence="3" id="KW-1185">Reference proteome</keyword>
<dbReference type="InterPro" id="IPR024311">
    <property type="entry name" value="Lipocalin-like"/>
</dbReference>
<dbReference type="PROSITE" id="PS51257">
    <property type="entry name" value="PROKAR_LIPOPROTEIN"/>
    <property type="match status" value="1"/>
</dbReference>
<evidence type="ECO:0000313" key="2">
    <source>
        <dbReference type="EMBL" id="AFM02888.1"/>
    </source>
</evidence>
<reference evidence="3" key="1">
    <citation type="submission" date="2012-06" db="EMBL/GenBank/DDBJ databases">
        <title>The complete genome of Flexibacter litoralis DSM 6794.</title>
        <authorList>
            <person name="Lucas S."/>
            <person name="Copeland A."/>
            <person name="Lapidus A."/>
            <person name="Glavina del Rio T."/>
            <person name="Dalin E."/>
            <person name="Tice H."/>
            <person name="Bruce D."/>
            <person name="Goodwin L."/>
            <person name="Pitluck S."/>
            <person name="Peters L."/>
            <person name="Ovchinnikova G."/>
            <person name="Lu M."/>
            <person name="Kyrpides N."/>
            <person name="Mavromatis K."/>
            <person name="Ivanova N."/>
            <person name="Brettin T."/>
            <person name="Detter J.C."/>
            <person name="Han C."/>
            <person name="Larimer F."/>
            <person name="Land M."/>
            <person name="Hauser L."/>
            <person name="Markowitz V."/>
            <person name="Cheng J.-F."/>
            <person name="Hugenholtz P."/>
            <person name="Woyke T."/>
            <person name="Wu D."/>
            <person name="Spring S."/>
            <person name="Lang E."/>
            <person name="Kopitz M."/>
            <person name="Brambilla E."/>
            <person name="Klenk H.-P."/>
            <person name="Eisen J.A."/>
        </authorList>
    </citation>
    <scope>NUCLEOTIDE SEQUENCE [LARGE SCALE GENOMIC DNA]</scope>
    <source>
        <strain evidence="3">ATCC 23117 / DSM 6794 / NBRC 15988 / NCIMB 1366 / Sio-4</strain>
    </source>
</reference>
<dbReference type="Proteomes" id="UP000006054">
    <property type="component" value="Chromosome"/>
</dbReference>
<protein>
    <recommendedName>
        <fullName evidence="1">Lipocalin-like domain-containing protein</fullName>
    </recommendedName>
</protein>
<accession>I4AG03</accession>
<dbReference type="HOGENOM" id="CLU_1072632_0_0_10"/>
<dbReference type="InterPro" id="IPR035986">
    <property type="entry name" value="PKD_dom_sf"/>
</dbReference>
<gene>
    <name evidence="2" type="ordered locus">Fleli_0412</name>
</gene>
<dbReference type="EMBL" id="CP003345">
    <property type="protein sequence ID" value="AFM02888.1"/>
    <property type="molecule type" value="Genomic_DNA"/>
</dbReference>
<dbReference type="SUPFAM" id="SSF49299">
    <property type="entry name" value="PKD domain"/>
    <property type="match status" value="1"/>
</dbReference>
<evidence type="ECO:0000259" key="1">
    <source>
        <dbReference type="Pfam" id="PF13648"/>
    </source>
</evidence>
<feature type="domain" description="Lipocalin-like" evidence="1">
    <location>
        <begin position="147"/>
        <end position="242"/>
    </location>
</feature>
<organism evidence="2 3">
    <name type="scientific">Bernardetia litoralis (strain ATCC 23117 / DSM 6794 / NBRC 15988 / NCIMB 1366 / Fx l1 / Sio-4)</name>
    <name type="common">Flexibacter litoralis</name>
    <dbReference type="NCBI Taxonomy" id="880071"/>
    <lineage>
        <taxon>Bacteria</taxon>
        <taxon>Pseudomonadati</taxon>
        <taxon>Bacteroidota</taxon>
        <taxon>Cytophagia</taxon>
        <taxon>Cytophagales</taxon>
        <taxon>Bernardetiaceae</taxon>
        <taxon>Bernardetia</taxon>
    </lineage>
</organism>
<sequence length="259" mass="29512" precursor="true">MLNISKRSLFYFLAFTLFSSILSSCKDKTEDPTPEDLPNRPVVTWQNAPEVDRIFYTDEAIVLQANKTGGYIKEVEWKINGTIVTNQQEIIFNEDSSLISLAHPFDNAGRYDVSLRVANEGGESTIIQVLNFEVRPIPILDLLAGQISKTWKFTSIQLNADGIELINDYEADNTLQFFREDQTDGTYTFNCVFDKGTLTNGEANSNGRWSFIFNDRYIQFSRINVFPSNTRIIELTETEMILGRTEGDSEVNYKLIPVQ</sequence>
<proteinExistence type="predicted"/>
<dbReference type="KEGG" id="fli:Fleli_0412"/>
<dbReference type="AlphaFoldDB" id="I4AG03"/>